<keyword evidence="5 8" id="KW-1133">Transmembrane helix</keyword>
<dbReference type="Proteomes" id="UP000272025">
    <property type="component" value="Unassembled WGS sequence"/>
</dbReference>
<keyword evidence="3" id="KW-0808">Transferase</keyword>
<keyword evidence="7" id="KW-0325">Glycoprotein</keyword>
<evidence type="ECO:0000256" key="5">
    <source>
        <dbReference type="ARBA" id="ARBA00022989"/>
    </source>
</evidence>
<accession>A0A3N2Q8R4</accession>
<dbReference type="PANTHER" id="PTHR47844">
    <property type="entry name" value="SYNTHASE CPS1, PUTATIVE (AFU_ORTHOLOGUE AFUA_7G02500)-RELATED"/>
    <property type="match status" value="1"/>
</dbReference>
<keyword evidence="10" id="KW-1185">Reference proteome</keyword>
<dbReference type="RefSeq" id="XP_028470844.1">
    <property type="nucleotide sequence ID" value="XM_028613797.1"/>
</dbReference>
<dbReference type="GO" id="GO:0016020">
    <property type="term" value="C:membrane"/>
    <property type="evidence" value="ECO:0007669"/>
    <property type="project" value="UniProtKB-SubCell"/>
</dbReference>
<feature type="transmembrane region" description="Helical" evidence="8">
    <location>
        <begin position="460"/>
        <end position="484"/>
    </location>
</feature>
<sequence>MNPLVQGHLIWRQDCTLPRSSTTSSQRHNLALLSSISKFGATFCCGNAIGFVLVRDTRSRGVSHHSFDACCITRSVVPMVRTLAHLLRLTPDQEVVIKMDNTLLHTFTYLWSEIKALTPEGYTILFLLILILRYTRINNPNRAGQSYRQILPRSRNGRYTQRDVTVILPTTNPGSDSFAESIVSILQCRPYAVLVVTVQGPIAVQTQRVLEAYRHAYPNIRIGLAATADTSERVRIAHAVRKVATHITVLADDSVSWPLTVVPWLLAPFQEDDKVVVVDIEKRLRRVGEGSWTFASAVNFLACMCFIRRAHDLREASSGREGGYSLVTSFLPAPSGRTTAYRTAFLDDEAIQARLRDTERPLSGVWGSYREGKRPSQDEADDIDIETFLAREAVKRRGAKLVFQSTFLPLSQDPVVEVIPAVVTMPILGDMLLRDARRSVRAALAALCCPSLLFRRPESYLLSVLTAFLELPLAWDWALLWTFARGGLLCRYVDVQNGTTTTHWSRGRFLALCAVMVLFKYLRFSSHFARYPRDLLYLPHHFVFGLVHLFIKIWGLFTFKDDASRRQTSDRLSGPAEGFVGDINSWNFRAVL</sequence>
<feature type="transmembrane region" description="Helical" evidence="8">
    <location>
        <begin position="535"/>
        <end position="557"/>
    </location>
</feature>
<dbReference type="GeneID" id="39582275"/>
<keyword evidence="2" id="KW-0328">Glycosyltransferase</keyword>
<protein>
    <recommendedName>
        <fullName evidence="11">Glycosyltransferase family 2 protein</fullName>
    </recommendedName>
</protein>
<evidence type="ECO:0000313" key="10">
    <source>
        <dbReference type="Proteomes" id="UP000272025"/>
    </source>
</evidence>
<dbReference type="EMBL" id="ML119051">
    <property type="protein sequence ID" value="ROT43038.1"/>
    <property type="molecule type" value="Genomic_DNA"/>
</dbReference>
<evidence type="ECO:0000256" key="3">
    <source>
        <dbReference type="ARBA" id="ARBA00022679"/>
    </source>
</evidence>
<comment type="subcellular location">
    <subcellularLocation>
        <location evidence="1">Membrane</location>
    </subcellularLocation>
</comment>
<name>A0A3N2Q8R4_SODAK</name>
<dbReference type="InterPro" id="IPR052427">
    <property type="entry name" value="Glycosyltrans_GT2/GT47"/>
</dbReference>
<proteinExistence type="predicted"/>
<evidence type="ECO:0000256" key="4">
    <source>
        <dbReference type="ARBA" id="ARBA00022692"/>
    </source>
</evidence>
<dbReference type="AlphaFoldDB" id="A0A3N2Q8R4"/>
<gene>
    <name evidence="9" type="ORF">SODALDRAFT_355231</name>
</gene>
<evidence type="ECO:0000256" key="6">
    <source>
        <dbReference type="ARBA" id="ARBA00023136"/>
    </source>
</evidence>
<dbReference type="PANTHER" id="PTHR47844:SF1">
    <property type="entry name" value="EXOSTOSIN-LIKE 2"/>
    <property type="match status" value="1"/>
</dbReference>
<evidence type="ECO:0000256" key="2">
    <source>
        <dbReference type="ARBA" id="ARBA00022676"/>
    </source>
</evidence>
<reference evidence="9 10" key="1">
    <citation type="journal article" date="2018" name="Mol. Ecol.">
        <title>The obligate alkalophilic soda-lake fungus Sodiomyces alkalinus has shifted to a protein diet.</title>
        <authorList>
            <person name="Grum-Grzhimaylo A.A."/>
            <person name="Falkoski D.L."/>
            <person name="van den Heuvel J."/>
            <person name="Valero-Jimenez C.A."/>
            <person name="Min B."/>
            <person name="Choi I.G."/>
            <person name="Lipzen A."/>
            <person name="Daum C.G."/>
            <person name="Aanen D.K."/>
            <person name="Tsang A."/>
            <person name="Henrissat B."/>
            <person name="Bilanenko E.N."/>
            <person name="de Vries R.P."/>
            <person name="van Kan J.A.L."/>
            <person name="Grigoriev I.V."/>
            <person name="Debets A.J.M."/>
        </authorList>
    </citation>
    <scope>NUCLEOTIDE SEQUENCE [LARGE SCALE GENOMIC DNA]</scope>
    <source>
        <strain evidence="9 10">F11</strain>
    </source>
</reference>
<dbReference type="Pfam" id="PF13641">
    <property type="entry name" value="Glyco_tranf_2_3"/>
    <property type="match status" value="1"/>
</dbReference>
<evidence type="ECO:0000256" key="8">
    <source>
        <dbReference type="SAM" id="Phobius"/>
    </source>
</evidence>
<dbReference type="InterPro" id="IPR029044">
    <property type="entry name" value="Nucleotide-diphossugar_trans"/>
</dbReference>
<keyword evidence="6 8" id="KW-0472">Membrane</keyword>
<feature type="transmembrane region" description="Helical" evidence="8">
    <location>
        <begin position="504"/>
        <end position="523"/>
    </location>
</feature>
<keyword evidence="4 8" id="KW-0812">Transmembrane</keyword>
<organism evidence="9 10">
    <name type="scientific">Sodiomyces alkalinus (strain CBS 110278 / VKM F-3762 / F11)</name>
    <name type="common">Alkaliphilic filamentous fungus</name>
    <dbReference type="NCBI Taxonomy" id="1314773"/>
    <lineage>
        <taxon>Eukaryota</taxon>
        <taxon>Fungi</taxon>
        <taxon>Dikarya</taxon>
        <taxon>Ascomycota</taxon>
        <taxon>Pezizomycotina</taxon>
        <taxon>Sordariomycetes</taxon>
        <taxon>Hypocreomycetidae</taxon>
        <taxon>Glomerellales</taxon>
        <taxon>Plectosphaerellaceae</taxon>
        <taxon>Sodiomyces</taxon>
    </lineage>
</organism>
<evidence type="ECO:0008006" key="11">
    <source>
        <dbReference type="Google" id="ProtNLM"/>
    </source>
</evidence>
<dbReference type="SUPFAM" id="SSF53448">
    <property type="entry name" value="Nucleotide-diphospho-sugar transferases"/>
    <property type="match status" value="1"/>
</dbReference>
<dbReference type="STRING" id="1314773.A0A3N2Q8R4"/>
<dbReference type="OrthoDB" id="2849215at2759"/>
<evidence type="ECO:0000256" key="1">
    <source>
        <dbReference type="ARBA" id="ARBA00004370"/>
    </source>
</evidence>
<evidence type="ECO:0000313" key="9">
    <source>
        <dbReference type="EMBL" id="ROT43038.1"/>
    </source>
</evidence>
<dbReference type="GO" id="GO:0016757">
    <property type="term" value="F:glycosyltransferase activity"/>
    <property type="evidence" value="ECO:0007669"/>
    <property type="project" value="UniProtKB-KW"/>
</dbReference>
<evidence type="ECO:0000256" key="7">
    <source>
        <dbReference type="ARBA" id="ARBA00023180"/>
    </source>
</evidence>